<sequence>MTPGMFLDPYAAVIVIGGTAVAAMLRTRADDLGRALRALATLPRRRFSADPLLEQIASLSRIAQRHGAVALDRSVIADADLATAITMIVDGEGAEAVAEELRRRRRARAERHAAAADAWSAMAEAAPAMGMVGTLVGLVAMFTQMSDPRAIGQAMAVALLATLYGALLANLVALPIAARLRAAGRIEASERARIETPVAELAAREAPRACRPVSFSPVREDVA</sequence>
<dbReference type="PROSITE" id="PS01307">
    <property type="entry name" value="MOTA"/>
    <property type="match status" value="1"/>
</dbReference>
<keyword evidence="5 9" id="KW-0812">Transmembrane</keyword>
<evidence type="ECO:0000259" key="10">
    <source>
        <dbReference type="Pfam" id="PF01618"/>
    </source>
</evidence>
<dbReference type="EMBL" id="JANFAV010000016">
    <property type="protein sequence ID" value="MCW6536817.1"/>
    <property type="molecule type" value="Genomic_DNA"/>
</dbReference>
<evidence type="ECO:0000256" key="3">
    <source>
        <dbReference type="ARBA" id="ARBA00022448"/>
    </source>
</evidence>
<proteinExistence type="inferred from homology"/>
<accession>A0AA41ZCH4</accession>
<keyword evidence="8 9" id="KW-0472">Membrane</keyword>
<dbReference type="InterPro" id="IPR047055">
    <property type="entry name" value="MotA-like"/>
</dbReference>
<dbReference type="InterPro" id="IPR002898">
    <property type="entry name" value="MotA_ExbB_proton_chnl"/>
</dbReference>
<evidence type="ECO:0000256" key="8">
    <source>
        <dbReference type="ARBA" id="ARBA00023136"/>
    </source>
</evidence>
<evidence type="ECO:0000313" key="12">
    <source>
        <dbReference type="Proteomes" id="UP001165565"/>
    </source>
</evidence>
<organism evidence="11 12">
    <name type="scientific">Sphingomonas lycopersici</name>
    <dbReference type="NCBI Taxonomy" id="2951807"/>
    <lineage>
        <taxon>Bacteria</taxon>
        <taxon>Pseudomonadati</taxon>
        <taxon>Pseudomonadota</taxon>
        <taxon>Alphaproteobacteria</taxon>
        <taxon>Sphingomonadales</taxon>
        <taxon>Sphingomonadaceae</taxon>
        <taxon>Sphingomonas</taxon>
    </lineage>
</organism>
<keyword evidence="3" id="KW-0813">Transport</keyword>
<dbReference type="InterPro" id="IPR000540">
    <property type="entry name" value="Flag_MotA_CS"/>
</dbReference>
<evidence type="ECO:0000256" key="4">
    <source>
        <dbReference type="ARBA" id="ARBA00022475"/>
    </source>
</evidence>
<keyword evidence="4" id="KW-1003">Cell membrane</keyword>
<evidence type="ECO:0000256" key="6">
    <source>
        <dbReference type="ARBA" id="ARBA00022779"/>
    </source>
</evidence>
<evidence type="ECO:0000256" key="2">
    <source>
        <dbReference type="ARBA" id="ARBA00008038"/>
    </source>
</evidence>
<dbReference type="GO" id="GO:0006935">
    <property type="term" value="P:chemotaxis"/>
    <property type="evidence" value="ECO:0007669"/>
    <property type="project" value="InterPro"/>
</dbReference>
<keyword evidence="7 9" id="KW-1133">Transmembrane helix</keyword>
<feature type="transmembrane region" description="Helical" evidence="9">
    <location>
        <begin position="154"/>
        <end position="177"/>
    </location>
</feature>
<dbReference type="AlphaFoldDB" id="A0AA41ZCH4"/>
<dbReference type="Proteomes" id="UP001165565">
    <property type="component" value="Unassembled WGS sequence"/>
</dbReference>
<dbReference type="RefSeq" id="WP_265270575.1">
    <property type="nucleotide sequence ID" value="NZ_JANFAV010000016.1"/>
</dbReference>
<evidence type="ECO:0000256" key="5">
    <source>
        <dbReference type="ARBA" id="ARBA00022692"/>
    </source>
</evidence>
<keyword evidence="12" id="KW-1185">Reference proteome</keyword>
<dbReference type="PANTHER" id="PTHR30433:SF2">
    <property type="entry name" value="MOTILITY PROTEIN A"/>
    <property type="match status" value="1"/>
</dbReference>
<gene>
    <name evidence="11" type="ORF">NEE01_18725</name>
</gene>
<name>A0AA41ZCH4_9SPHN</name>
<dbReference type="GO" id="GO:0071978">
    <property type="term" value="P:bacterial-type flagellum-dependent swarming motility"/>
    <property type="evidence" value="ECO:0007669"/>
    <property type="project" value="InterPro"/>
</dbReference>
<reference evidence="11" key="1">
    <citation type="submission" date="2022-06" db="EMBL/GenBank/DDBJ databases">
        <title>Sphingomonas sp. nov. isolated from rhizosphere soil of tomato.</title>
        <authorList>
            <person name="Dong H."/>
            <person name="Gao R."/>
        </authorList>
    </citation>
    <scope>NUCLEOTIDE SEQUENCE</scope>
    <source>
        <strain evidence="11">MMSM24</strain>
    </source>
</reference>
<feature type="domain" description="MotA/TolQ/ExbB proton channel" evidence="10">
    <location>
        <begin position="81"/>
        <end position="187"/>
    </location>
</feature>
<dbReference type="PANTHER" id="PTHR30433">
    <property type="entry name" value="CHEMOTAXIS PROTEIN MOTA"/>
    <property type="match status" value="1"/>
</dbReference>
<feature type="transmembrane region" description="Helical" evidence="9">
    <location>
        <begin position="6"/>
        <end position="25"/>
    </location>
</feature>
<evidence type="ECO:0000256" key="1">
    <source>
        <dbReference type="ARBA" id="ARBA00004651"/>
    </source>
</evidence>
<evidence type="ECO:0000313" key="11">
    <source>
        <dbReference type="EMBL" id="MCW6536817.1"/>
    </source>
</evidence>
<dbReference type="GO" id="GO:0005886">
    <property type="term" value="C:plasma membrane"/>
    <property type="evidence" value="ECO:0007669"/>
    <property type="project" value="UniProtKB-SubCell"/>
</dbReference>
<keyword evidence="6" id="KW-0283">Flagellar rotation</keyword>
<evidence type="ECO:0000256" key="9">
    <source>
        <dbReference type="SAM" id="Phobius"/>
    </source>
</evidence>
<comment type="similarity">
    <text evidence="2">Belongs to the MotA family.</text>
</comment>
<feature type="transmembrane region" description="Helical" evidence="9">
    <location>
        <begin position="113"/>
        <end position="142"/>
    </location>
</feature>
<evidence type="ECO:0000256" key="7">
    <source>
        <dbReference type="ARBA" id="ARBA00022989"/>
    </source>
</evidence>
<comment type="subcellular location">
    <subcellularLocation>
        <location evidence="1">Cell membrane</location>
        <topology evidence="1">Multi-pass membrane protein</topology>
    </subcellularLocation>
</comment>
<comment type="caution">
    <text evidence="11">The sequence shown here is derived from an EMBL/GenBank/DDBJ whole genome shotgun (WGS) entry which is preliminary data.</text>
</comment>
<protein>
    <submittedName>
        <fullName evidence="11">MotA/TolQ/ExbB proton channel family protein</fullName>
    </submittedName>
</protein>
<dbReference type="Pfam" id="PF01618">
    <property type="entry name" value="MotA_ExbB"/>
    <property type="match status" value="1"/>
</dbReference>